<reference evidence="2" key="1">
    <citation type="journal article" date="2015" name="Nature">
        <title>Complex archaea that bridge the gap between prokaryotes and eukaryotes.</title>
        <authorList>
            <person name="Spang A."/>
            <person name="Saw J.H."/>
            <person name="Jorgensen S.L."/>
            <person name="Zaremba-Niedzwiedzka K."/>
            <person name="Martijn J."/>
            <person name="Lind A.E."/>
            <person name="van Eijk R."/>
            <person name="Schleper C."/>
            <person name="Guy L."/>
            <person name="Ettema T.J."/>
        </authorList>
    </citation>
    <scope>NUCLEOTIDE SEQUENCE</scope>
</reference>
<protein>
    <submittedName>
        <fullName evidence="2">Uncharacterized protein</fullName>
    </submittedName>
</protein>
<evidence type="ECO:0000313" key="2">
    <source>
        <dbReference type="EMBL" id="KKL67483.1"/>
    </source>
</evidence>
<name>A0A0F9E0D5_9ZZZZ</name>
<dbReference type="AlphaFoldDB" id="A0A0F9E0D5"/>
<comment type="caution">
    <text evidence="2">The sequence shown here is derived from an EMBL/GenBank/DDBJ whole genome shotgun (WGS) entry which is preliminary data.</text>
</comment>
<dbReference type="EMBL" id="LAZR01026843">
    <property type="protein sequence ID" value="KKL67483.1"/>
    <property type="molecule type" value="Genomic_DNA"/>
</dbReference>
<proteinExistence type="predicted"/>
<sequence length="31" mass="3456">MRCPDTLETEVTRLGKEKTDGDETTDPESNS</sequence>
<feature type="compositionally biased region" description="Basic and acidic residues" evidence="1">
    <location>
        <begin position="10"/>
        <end position="21"/>
    </location>
</feature>
<feature type="compositionally biased region" description="Acidic residues" evidence="1">
    <location>
        <begin position="22"/>
        <end position="31"/>
    </location>
</feature>
<feature type="non-terminal residue" evidence="2">
    <location>
        <position position="31"/>
    </location>
</feature>
<accession>A0A0F9E0D5</accession>
<evidence type="ECO:0000256" key="1">
    <source>
        <dbReference type="SAM" id="MobiDB-lite"/>
    </source>
</evidence>
<gene>
    <name evidence="2" type="ORF">LCGC14_2134490</name>
</gene>
<organism evidence="2">
    <name type="scientific">marine sediment metagenome</name>
    <dbReference type="NCBI Taxonomy" id="412755"/>
    <lineage>
        <taxon>unclassified sequences</taxon>
        <taxon>metagenomes</taxon>
        <taxon>ecological metagenomes</taxon>
    </lineage>
</organism>
<feature type="region of interest" description="Disordered" evidence="1">
    <location>
        <begin position="1"/>
        <end position="31"/>
    </location>
</feature>